<evidence type="ECO:0000313" key="2">
    <source>
        <dbReference type="EMBL" id="NVN10710.1"/>
    </source>
</evidence>
<dbReference type="Gene3D" id="1.10.575.10">
    <property type="entry name" value="P1 Nuclease"/>
    <property type="match status" value="1"/>
</dbReference>
<feature type="region of interest" description="Disordered" evidence="1">
    <location>
        <begin position="301"/>
        <end position="337"/>
    </location>
</feature>
<name>A0A7Y7IVQ3_9PROT</name>
<sequence>MWLILFGVVALVPRHADAWGVRAHALIDRAAIDALPDDGPVFLKPQRDLIARSASVPDTWRNVSEPFSKIAEDPNHGWFREQFAFMKAVPRSRYEFILALYKEYLRIVQRDPKAARRMNVRWTGTLPYAIVEGYGHLVADMRLIRMMRAQGTDTRALEADCAFFVAWMGHYVADGSQPLHVTIHHDGWVGPDPKGYTRDPAVHARFETRYVDMIGLVEADILPRMQPVGHLDGDVFDLVLAYLDRSYQYVETVYAFDKSGALNDAGNRPARALVYDRTAAAAAMLRDLVYRAWLESALPPRVLPNPIDPSNPDYDPETGSAPAARSPRPDHPASTRR</sequence>
<accession>A0A7Y7IVQ3</accession>
<dbReference type="EMBL" id="JABXXP010000066">
    <property type="protein sequence ID" value="NVN10710.1"/>
    <property type="molecule type" value="Genomic_DNA"/>
</dbReference>
<dbReference type="InterPro" id="IPR008947">
    <property type="entry name" value="PLipase_C/P1_nuclease_dom_sf"/>
</dbReference>
<gene>
    <name evidence="2" type="ORF">HUK84_06050</name>
</gene>
<reference evidence="2 3" key="1">
    <citation type="submission" date="2020-06" db="EMBL/GenBank/DDBJ databases">
        <title>Description of novel acetic acid bacteria.</title>
        <authorList>
            <person name="Sombolestani A."/>
        </authorList>
    </citation>
    <scope>NUCLEOTIDE SEQUENCE [LARGE SCALE GENOMIC DNA]</scope>
    <source>
        <strain evidence="2 3">LMG 31431</strain>
    </source>
</reference>
<dbReference type="AlphaFoldDB" id="A0A7Y7IVQ3"/>
<organism evidence="2 3">
    <name type="scientific">Nguyenibacter vanlangensis</name>
    <dbReference type="NCBI Taxonomy" id="1216886"/>
    <lineage>
        <taxon>Bacteria</taxon>
        <taxon>Pseudomonadati</taxon>
        <taxon>Pseudomonadota</taxon>
        <taxon>Alphaproteobacteria</taxon>
        <taxon>Acetobacterales</taxon>
        <taxon>Acetobacteraceae</taxon>
        <taxon>Nguyenibacter</taxon>
    </lineage>
</organism>
<protein>
    <submittedName>
        <fullName evidence="2">Nuclease</fullName>
    </submittedName>
</protein>
<dbReference type="SUPFAM" id="SSF48537">
    <property type="entry name" value="Phospholipase C/P1 nuclease"/>
    <property type="match status" value="1"/>
</dbReference>
<comment type="caution">
    <text evidence="2">The sequence shown here is derived from an EMBL/GenBank/DDBJ whole genome shotgun (WGS) entry which is preliminary data.</text>
</comment>
<dbReference type="Proteomes" id="UP000534870">
    <property type="component" value="Unassembled WGS sequence"/>
</dbReference>
<feature type="compositionally biased region" description="Basic and acidic residues" evidence="1">
    <location>
        <begin position="327"/>
        <end position="337"/>
    </location>
</feature>
<evidence type="ECO:0000313" key="3">
    <source>
        <dbReference type="Proteomes" id="UP000534870"/>
    </source>
</evidence>
<evidence type="ECO:0000256" key="1">
    <source>
        <dbReference type="SAM" id="MobiDB-lite"/>
    </source>
</evidence>
<proteinExistence type="predicted"/>
<dbReference type="GO" id="GO:0016788">
    <property type="term" value="F:hydrolase activity, acting on ester bonds"/>
    <property type="evidence" value="ECO:0007669"/>
    <property type="project" value="InterPro"/>
</dbReference>